<sequence length="51" mass="5080">MSRVHGGIKFRVGFSYGGNISGSGSHGGGTVTFFGGKALSAVVLYVSVDTG</sequence>
<dbReference type="EMBL" id="KZ302197">
    <property type="protein sequence ID" value="PFH46403.1"/>
    <property type="molecule type" value="Genomic_DNA"/>
</dbReference>
<keyword evidence="2" id="KW-1185">Reference proteome</keyword>
<evidence type="ECO:0000313" key="1">
    <source>
        <dbReference type="EMBL" id="PFH46403.1"/>
    </source>
</evidence>
<proteinExistence type="predicted"/>
<protein>
    <submittedName>
        <fullName evidence="1">Uncharacterized protein</fullName>
    </submittedName>
</protein>
<evidence type="ECO:0000313" key="2">
    <source>
        <dbReference type="Proteomes" id="UP000242287"/>
    </source>
</evidence>
<name>A0A2A9NFI3_9AGAR</name>
<dbReference type="Proteomes" id="UP000242287">
    <property type="component" value="Unassembled WGS sequence"/>
</dbReference>
<reference evidence="1 2" key="1">
    <citation type="submission" date="2014-02" db="EMBL/GenBank/DDBJ databases">
        <title>Transposable element dynamics among asymbiotic and ectomycorrhizal Amanita fungi.</title>
        <authorList>
            <consortium name="DOE Joint Genome Institute"/>
            <person name="Hess J."/>
            <person name="Skrede I."/>
            <person name="Wolfe B."/>
            <person name="LaButti K."/>
            <person name="Ohm R.A."/>
            <person name="Grigoriev I.V."/>
            <person name="Pringle A."/>
        </authorList>
    </citation>
    <scope>NUCLEOTIDE SEQUENCE [LARGE SCALE GENOMIC DNA]</scope>
    <source>
        <strain evidence="1 2">SKay4041</strain>
    </source>
</reference>
<gene>
    <name evidence="1" type="ORF">AMATHDRAFT_69964</name>
</gene>
<dbReference type="AlphaFoldDB" id="A0A2A9NFI3"/>
<organism evidence="1 2">
    <name type="scientific">Amanita thiersii Skay4041</name>
    <dbReference type="NCBI Taxonomy" id="703135"/>
    <lineage>
        <taxon>Eukaryota</taxon>
        <taxon>Fungi</taxon>
        <taxon>Dikarya</taxon>
        <taxon>Basidiomycota</taxon>
        <taxon>Agaricomycotina</taxon>
        <taxon>Agaricomycetes</taxon>
        <taxon>Agaricomycetidae</taxon>
        <taxon>Agaricales</taxon>
        <taxon>Pluteineae</taxon>
        <taxon>Amanitaceae</taxon>
        <taxon>Amanita</taxon>
    </lineage>
</organism>
<accession>A0A2A9NFI3</accession>